<dbReference type="AlphaFoldDB" id="A0A2A2JD46"/>
<evidence type="ECO:0000259" key="2">
    <source>
        <dbReference type="PROSITE" id="PS50213"/>
    </source>
</evidence>
<feature type="domain" description="FAS1" evidence="2">
    <location>
        <begin position="315"/>
        <end position="459"/>
    </location>
</feature>
<dbReference type="Proteomes" id="UP000218231">
    <property type="component" value="Unassembled WGS sequence"/>
</dbReference>
<dbReference type="Pfam" id="PF02469">
    <property type="entry name" value="Fasciclin"/>
    <property type="match status" value="2"/>
</dbReference>
<keyword evidence="4" id="KW-1185">Reference proteome</keyword>
<dbReference type="GO" id="GO:0031012">
    <property type="term" value="C:extracellular matrix"/>
    <property type="evidence" value="ECO:0007669"/>
    <property type="project" value="TreeGrafter"/>
</dbReference>
<evidence type="ECO:0000313" key="3">
    <source>
        <dbReference type="EMBL" id="PAV59666.1"/>
    </source>
</evidence>
<dbReference type="InterPro" id="IPR000782">
    <property type="entry name" value="FAS1_domain"/>
</dbReference>
<dbReference type="PANTHER" id="PTHR10900:SF124">
    <property type="entry name" value="FI05614P"/>
    <property type="match status" value="1"/>
</dbReference>
<dbReference type="Gene3D" id="2.30.180.10">
    <property type="entry name" value="FAS1 domain"/>
    <property type="match status" value="3"/>
</dbReference>
<sequence length="655" mass="76416">MPDLQQWRALCGRYTVAKAYMEDSLAKITVFAPVDDVFTYNPDYRALDQKETLSHVVDTQVVEISQGKKWDKTTLVRSTINSGYIYVTQFENNPGNFSYFANAGMLCNHFSNQWGIISGDQYLYKICTPIGHRPYPGTALSFIRDDDNVIFEERQYNNRDLSELRDILNRVPDIALVIFGSSAWNGFHTFFLPTNNAFAKVIDRNRIDREVLLAHVTGMNRVLFTWPWMYDGGMHYYPSIWFSSNIIEDNFKLRLVMRNITDRRTGKYDLYAVSEVYERYSHFLRGSVWAKILVPNIPVQNGVVHIIDTVLGIVSETIDMQLMANPKTTTLMRYINTIGQIVRNYFSASGGLVTFFAPWNEAFERIPEQIERRLLRDRIWLEQILKLHIVPAKELTSDEITNETIINTVDNMRQLYFIRGEWPINNITYYVIGGGIKTAIMMENVACTNGIIHYIERVLGVPYQSLWEILRNETKLQRSYEMLNNLQLRYALDPWQVLTPEQNFTFFVPTNEAWDKVSPALRSRMNDGHHWLALQYVYKRHILQGQALMYTDLRERTYVMMNDEKVVIRRRGRYFELFWPRGNRVARVIEGGEIAGINGYMHMIDNVLIYEPDLRAYGCRAQPNGLILLITLLFLLLKPGIGWPINIFHFALIQR</sequence>
<dbReference type="PROSITE" id="PS50213">
    <property type="entry name" value="FAS1"/>
    <property type="match status" value="3"/>
</dbReference>
<feature type="domain" description="FAS1" evidence="2">
    <location>
        <begin position="463"/>
        <end position="608"/>
    </location>
</feature>
<dbReference type="OrthoDB" id="5810603at2759"/>
<protein>
    <recommendedName>
        <fullName evidence="2">FAS1 domain-containing protein</fullName>
    </recommendedName>
</protein>
<dbReference type="GO" id="GO:0005615">
    <property type="term" value="C:extracellular space"/>
    <property type="evidence" value="ECO:0007669"/>
    <property type="project" value="TreeGrafter"/>
</dbReference>
<evidence type="ECO:0000256" key="1">
    <source>
        <dbReference type="SAM" id="Phobius"/>
    </source>
</evidence>
<dbReference type="SMART" id="SM00554">
    <property type="entry name" value="FAS1"/>
    <property type="match status" value="3"/>
</dbReference>
<dbReference type="PANTHER" id="PTHR10900">
    <property type="entry name" value="PERIOSTIN-RELATED"/>
    <property type="match status" value="1"/>
</dbReference>
<name>A0A2A2JD46_9BILA</name>
<reference evidence="3 4" key="1">
    <citation type="journal article" date="2017" name="Curr. Biol.">
        <title>Genome architecture and evolution of a unichromosomal asexual nematode.</title>
        <authorList>
            <person name="Fradin H."/>
            <person name="Zegar C."/>
            <person name="Gutwein M."/>
            <person name="Lucas J."/>
            <person name="Kovtun M."/>
            <person name="Corcoran D."/>
            <person name="Baugh L.R."/>
            <person name="Kiontke K."/>
            <person name="Gunsalus K."/>
            <person name="Fitch D.H."/>
            <person name="Piano F."/>
        </authorList>
    </citation>
    <scope>NUCLEOTIDE SEQUENCE [LARGE SCALE GENOMIC DNA]</scope>
    <source>
        <strain evidence="3">PF1309</strain>
    </source>
</reference>
<feature type="transmembrane region" description="Helical" evidence="1">
    <location>
        <begin position="626"/>
        <end position="653"/>
    </location>
</feature>
<feature type="domain" description="FAS1" evidence="2">
    <location>
        <begin position="148"/>
        <end position="311"/>
    </location>
</feature>
<dbReference type="GO" id="GO:0030198">
    <property type="term" value="P:extracellular matrix organization"/>
    <property type="evidence" value="ECO:0007669"/>
    <property type="project" value="TreeGrafter"/>
</dbReference>
<dbReference type="FunFam" id="2.30.180.10:FF:000048">
    <property type="entry name" value="Tyrosine-protein kinase"/>
    <property type="match status" value="1"/>
</dbReference>
<dbReference type="STRING" id="2018661.A0A2A2JD46"/>
<accession>A0A2A2JD46</accession>
<evidence type="ECO:0000313" key="4">
    <source>
        <dbReference type="Proteomes" id="UP000218231"/>
    </source>
</evidence>
<organism evidence="3 4">
    <name type="scientific">Diploscapter pachys</name>
    <dbReference type="NCBI Taxonomy" id="2018661"/>
    <lineage>
        <taxon>Eukaryota</taxon>
        <taxon>Metazoa</taxon>
        <taxon>Ecdysozoa</taxon>
        <taxon>Nematoda</taxon>
        <taxon>Chromadorea</taxon>
        <taxon>Rhabditida</taxon>
        <taxon>Rhabditina</taxon>
        <taxon>Rhabditomorpha</taxon>
        <taxon>Rhabditoidea</taxon>
        <taxon>Rhabditidae</taxon>
        <taxon>Diploscapter</taxon>
    </lineage>
</organism>
<proteinExistence type="predicted"/>
<dbReference type="InterPro" id="IPR036378">
    <property type="entry name" value="FAS1_dom_sf"/>
</dbReference>
<keyword evidence="1" id="KW-1133">Transmembrane helix</keyword>
<gene>
    <name evidence="3" type="ORF">WR25_21259</name>
</gene>
<dbReference type="SUPFAM" id="SSF82153">
    <property type="entry name" value="FAS1 domain"/>
    <property type="match status" value="3"/>
</dbReference>
<dbReference type="GO" id="GO:0050839">
    <property type="term" value="F:cell adhesion molecule binding"/>
    <property type="evidence" value="ECO:0007669"/>
    <property type="project" value="TreeGrafter"/>
</dbReference>
<comment type="caution">
    <text evidence="3">The sequence shown here is derived from an EMBL/GenBank/DDBJ whole genome shotgun (WGS) entry which is preliminary data.</text>
</comment>
<dbReference type="FunFam" id="2.30.180.10:FF:000058">
    <property type="entry name" value="Tyrosine-protein kinase"/>
    <property type="match status" value="1"/>
</dbReference>
<dbReference type="GO" id="GO:0007155">
    <property type="term" value="P:cell adhesion"/>
    <property type="evidence" value="ECO:0007669"/>
    <property type="project" value="TreeGrafter"/>
</dbReference>
<dbReference type="FunFam" id="2.30.180.10:FF:000060">
    <property type="entry name" value="Protein CBG03800"/>
    <property type="match status" value="1"/>
</dbReference>
<keyword evidence="1" id="KW-0472">Membrane</keyword>
<dbReference type="InterPro" id="IPR050904">
    <property type="entry name" value="Adhesion/Biosynth-related"/>
</dbReference>
<keyword evidence="1" id="KW-0812">Transmembrane</keyword>
<dbReference type="EMBL" id="LIAE01010510">
    <property type="protein sequence ID" value="PAV59666.1"/>
    <property type="molecule type" value="Genomic_DNA"/>
</dbReference>